<dbReference type="Proteomes" id="UP000595278">
    <property type="component" value="Chromosome"/>
</dbReference>
<dbReference type="Pfam" id="PF13453">
    <property type="entry name" value="Zn_ribbon_TFIIB"/>
    <property type="match status" value="1"/>
</dbReference>
<dbReference type="KEGG" id="eaz:JHT90_08210"/>
<protein>
    <submittedName>
        <fullName evidence="2">Zf-TFIIB domain-containing protein</fullName>
    </submittedName>
</protein>
<dbReference type="RefSeq" id="WP_201090309.1">
    <property type="nucleotide sequence ID" value="NZ_CP067393.1"/>
</dbReference>
<dbReference type="InterPro" id="IPR027392">
    <property type="entry name" value="TF_Znf"/>
</dbReference>
<feature type="domain" description="Transcription factor zinc-finger" evidence="1">
    <location>
        <begin position="2"/>
        <end position="41"/>
    </location>
</feature>
<name>A0A974RVQ2_9GAMM</name>
<dbReference type="EMBL" id="CP067393">
    <property type="protein sequence ID" value="QQP84411.1"/>
    <property type="molecule type" value="Genomic_DNA"/>
</dbReference>
<organism evidence="2 3">
    <name type="scientific">Entomomonas asaccharolytica</name>
    <dbReference type="NCBI Taxonomy" id="2785331"/>
    <lineage>
        <taxon>Bacteria</taxon>
        <taxon>Pseudomonadati</taxon>
        <taxon>Pseudomonadota</taxon>
        <taxon>Gammaproteobacteria</taxon>
        <taxon>Pseudomonadales</taxon>
        <taxon>Pseudomonadaceae</taxon>
        <taxon>Entomomonas</taxon>
    </lineage>
</organism>
<accession>A0A974RVQ2</accession>
<evidence type="ECO:0000259" key="1">
    <source>
        <dbReference type="Pfam" id="PF13453"/>
    </source>
</evidence>
<evidence type="ECO:0000313" key="2">
    <source>
        <dbReference type="EMBL" id="QQP84411.1"/>
    </source>
</evidence>
<keyword evidence="3" id="KW-1185">Reference proteome</keyword>
<dbReference type="AlphaFoldDB" id="A0A974RVQ2"/>
<reference evidence="2 3" key="1">
    <citation type="submission" date="2021-01" db="EMBL/GenBank/DDBJ databases">
        <title>Entomomonas sp. F2A isolated from a house cricket (Acheta domesticus).</title>
        <authorList>
            <person name="Spergser J."/>
            <person name="Busse H.-J."/>
        </authorList>
    </citation>
    <scope>NUCLEOTIDE SEQUENCE [LARGE SCALE GENOMIC DNA]</scope>
    <source>
        <strain evidence="2 3">F2A</strain>
    </source>
</reference>
<evidence type="ECO:0000313" key="3">
    <source>
        <dbReference type="Proteomes" id="UP000595278"/>
    </source>
</evidence>
<gene>
    <name evidence="2" type="ORF">JHT90_08210</name>
</gene>
<sequence>MKCPSCQQGELKYSQLEESLPCQTCNHCAGNWLLLIDYLSWQSVTKFAPTPEEINTNTTIEVDETRRALLCPVSGKLMTKFRISSKTTHKIDLSTTVNGIWLDKGEWELLKQQGLSHKLNSIFTEPYQKSIREELASKSFAEHYQQQFGEETYQKLKTFRAWLDKQDKRAALLAYLIAEDPYSANR</sequence>
<proteinExistence type="predicted"/>